<keyword evidence="10" id="KW-0411">Iron-sulfur</keyword>
<dbReference type="InterPro" id="IPR029119">
    <property type="entry name" value="MutY_C"/>
</dbReference>
<evidence type="ECO:0000259" key="14">
    <source>
        <dbReference type="SMART" id="SM00478"/>
    </source>
</evidence>
<keyword evidence="5" id="KW-0004">4Fe-4S</keyword>
<sequence length="349" mass="39884">MSNDFGRALIDWYHLVKRDLPWRVTQDPYCIWLSEIMLQQTQVVTVIGYYNRFIKKYPTVNALAQANESEVYKLWEGLGYYSRARNLIRCAKEIVESYEGKFPQTVEGLKKLPGIGPYTAGAIASIAFNVKSHAVDGNVMRVISRIKMLEADVRNPKNRVVFESEVMRLMVNDSGDFNQGLMELGATICTPKSPKCHICPVQSFCMAYSSETQLNYPVKTPTPKKERLRMAVVILKHKGAYLMHLRPVGGLLSNLWGFPVVQVDGECQSPERLAREYLASDFGIQVKFDKETKGKTHIFTHLIWEMTLYHYDLIEMPDLIEDPEIAWVEPSAFSDYAIPTAFKKLLDLL</sequence>
<evidence type="ECO:0000256" key="12">
    <source>
        <dbReference type="ARBA" id="ARBA00023295"/>
    </source>
</evidence>
<keyword evidence="12 13" id="KW-0326">Glycosidase</keyword>
<dbReference type="SMART" id="SM00478">
    <property type="entry name" value="ENDO3c"/>
    <property type="match status" value="1"/>
</dbReference>
<dbReference type="SUPFAM" id="SSF55811">
    <property type="entry name" value="Nudix"/>
    <property type="match status" value="1"/>
</dbReference>
<dbReference type="EC" id="3.2.2.31" evidence="3 13"/>
<evidence type="ECO:0000256" key="6">
    <source>
        <dbReference type="ARBA" id="ARBA00022723"/>
    </source>
</evidence>
<evidence type="ECO:0000256" key="5">
    <source>
        <dbReference type="ARBA" id="ARBA00022485"/>
    </source>
</evidence>
<keyword evidence="7 13" id="KW-0227">DNA damage</keyword>
<protein>
    <recommendedName>
        <fullName evidence="4 13">Adenine DNA glycosylase</fullName>
        <ecNumber evidence="3 13">3.2.2.31</ecNumber>
    </recommendedName>
</protein>
<dbReference type="Pfam" id="PF14815">
    <property type="entry name" value="NUDIX_4"/>
    <property type="match status" value="1"/>
</dbReference>
<dbReference type="Pfam" id="PF10576">
    <property type="entry name" value="EndIII_4Fe-2S"/>
    <property type="match status" value="1"/>
</dbReference>
<dbReference type="Gene3D" id="1.10.1670.10">
    <property type="entry name" value="Helix-hairpin-Helix base-excision DNA repair enzymes (C-terminal)"/>
    <property type="match status" value="1"/>
</dbReference>
<comment type="caution">
    <text evidence="15">The sequence shown here is derived from an EMBL/GenBank/DDBJ whole genome shotgun (WGS) entry which is preliminary data.</text>
</comment>
<dbReference type="InterPro" id="IPR015797">
    <property type="entry name" value="NUDIX_hydrolase-like_dom_sf"/>
</dbReference>
<keyword evidence="11" id="KW-0234">DNA repair</keyword>
<comment type="cofactor">
    <cofactor evidence="13">
        <name>[4Fe-4S] cluster</name>
        <dbReference type="ChEBI" id="CHEBI:49883"/>
    </cofactor>
    <text evidence="13">Binds 1 [4Fe-4S] cluster.</text>
</comment>
<evidence type="ECO:0000256" key="4">
    <source>
        <dbReference type="ARBA" id="ARBA00022023"/>
    </source>
</evidence>
<evidence type="ECO:0000313" key="15">
    <source>
        <dbReference type="EMBL" id="MBM7562553.1"/>
    </source>
</evidence>
<dbReference type="NCBIfam" id="TIGR01084">
    <property type="entry name" value="mutY"/>
    <property type="match status" value="1"/>
</dbReference>
<evidence type="ECO:0000256" key="3">
    <source>
        <dbReference type="ARBA" id="ARBA00012045"/>
    </source>
</evidence>
<evidence type="ECO:0000256" key="7">
    <source>
        <dbReference type="ARBA" id="ARBA00022763"/>
    </source>
</evidence>
<dbReference type="InterPro" id="IPR000445">
    <property type="entry name" value="HhH_motif"/>
</dbReference>
<evidence type="ECO:0000256" key="10">
    <source>
        <dbReference type="ARBA" id="ARBA00023014"/>
    </source>
</evidence>
<evidence type="ECO:0000256" key="13">
    <source>
        <dbReference type="RuleBase" id="RU365096"/>
    </source>
</evidence>
<dbReference type="Gene3D" id="1.10.340.30">
    <property type="entry name" value="Hypothetical protein, domain 2"/>
    <property type="match status" value="1"/>
</dbReference>
<dbReference type="PROSITE" id="PS00764">
    <property type="entry name" value="ENDONUCLEASE_III_1"/>
    <property type="match status" value="1"/>
</dbReference>
<feature type="domain" description="HhH-GPD" evidence="14">
    <location>
        <begin position="37"/>
        <end position="187"/>
    </location>
</feature>
<dbReference type="SUPFAM" id="SSF48150">
    <property type="entry name" value="DNA-glycosylase"/>
    <property type="match status" value="1"/>
</dbReference>
<dbReference type="InterPro" id="IPR004036">
    <property type="entry name" value="Endonuclease-III-like_CS2"/>
</dbReference>
<evidence type="ECO:0000313" key="16">
    <source>
        <dbReference type="Proteomes" id="UP000767854"/>
    </source>
</evidence>
<dbReference type="PROSITE" id="PS01155">
    <property type="entry name" value="ENDONUCLEASE_III_2"/>
    <property type="match status" value="1"/>
</dbReference>
<dbReference type="GO" id="GO:0016798">
    <property type="term" value="F:hydrolase activity, acting on glycosyl bonds"/>
    <property type="evidence" value="ECO:0007669"/>
    <property type="project" value="UniProtKB-KW"/>
</dbReference>
<dbReference type="CDD" id="cd03431">
    <property type="entry name" value="NUDIX_DNA_Glycosylase_C-MutY"/>
    <property type="match status" value="1"/>
</dbReference>
<gene>
    <name evidence="15" type="ORF">JOC49_002114</name>
</gene>
<evidence type="ECO:0000256" key="11">
    <source>
        <dbReference type="ARBA" id="ARBA00023204"/>
    </source>
</evidence>
<dbReference type="SMART" id="SM00525">
    <property type="entry name" value="FES"/>
    <property type="match status" value="1"/>
</dbReference>
<dbReference type="InterPro" id="IPR005760">
    <property type="entry name" value="A/G_AdeGlyc_MutY"/>
</dbReference>
<evidence type="ECO:0000256" key="8">
    <source>
        <dbReference type="ARBA" id="ARBA00022801"/>
    </source>
</evidence>
<proteinExistence type="inferred from homology"/>
<evidence type="ECO:0000256" key="9">
    <source>
        <dbReference type="ARBA" id="ARBA00023004"/>
    </source>
</evidence>
<dbReference type="InterPro" id="IPR011257">
    <property type="entry name" value="DNA_glycosylase"/>
</dbReference>
<comment type="similarity">
    <text evidence="2 13">Belongs to the Nth/MutY family.</text>
</comment>
<organism evidence="15 16">
    <name type="scientific">Fusibacter tunisiensis</name>
    <dbReference type="NCBI Taxonomy" id="1008308"/>
    <lineage>
        <taxon>Bacteria</taxon>
        <taxon>Bacillati</taxon>
        <taxon>Bacillota</taxon>
        <taxon>Clostridia</taxon>
        <taxon>Eubacteriales</taxon>
        <taxon>Eubacteriales Family XII. Incertae Sedis</taxon>
        <taxon>Fusibacter</taxon>
    </lineage>
</organism>
<keyword evidence="6" id="KW-0479">Metal-binding</keyword>
<keyword evidence="16" id="KW-1185">Reference proteome</keyword>
<dbReference type="InterPro" id="IPR003651">
    <property type="entry name" value="Endonuclease3_FeS-loop_motif"/>
</dbReference>
<dbReference type="PANTHER" id="PTHR42944">
    <property type="entry name" value="ADENINE DNA GLYCOSYLASE"/>
    <property type="match status" value="1"/>
</dbReference>
<dbReference type="InterPro" id="IPR044298">
    <property type="entry name" value="MIG/MutY"/>
</dbReference>
<dbReference type="Gene3D" id="3.90.79.10">
    <property type="entry name" value="Nucleoside Triphosphate Pyrophosphohydrolase"/>
    <property type="match status" value="1"/>
</dbReference>
<dbReference type="Pfam" id="PF00633">
    <property type="entry name" value="HHH"/>
    <property type="match status" value="1"/>
</dbReference>
<dbReference type="RefSeq" id="WP_204664983.1">
    <property type="nucleotide sequence ID" value="NZ_JAFBDT010000021.1"/>
</dbReference>
<dbReference type="InterPro" id="IPR023170">
    <property type="entry name" value="HhH_base_excis_C"/>
</dbReference>
<reference evidence="15 16" key="1">
    <citation type="submission" date="2021-01" db="EMBL/GenBank/DDBJ databases">
        <title>Genomic Encyclopedia of Type Strains, Phase IV (KMG-IV): sequencing the most valuable type-strain genomes for metagenomic binning, comparative biology and taxonomic classification.</title>
        <authorList>
            <person name="Goeker M."/>
        </authorList>
    </citation>
    <scope>NUCLEOTIDE SEQUENCE [LARGE SCALE GENOMIC DNA]</scope>
    <source>
        <strain evidence="15 16">DSM 24436</strain>
    </source>
</reference>
<keyword evidence="9 13" id="KW-0408">Iron</keyword>
<evidence type="ECO:0000256" key="1">
    <source>
        <dbReference type="ARBA" id="ARBA00000843"/>
    </source>
</evidence>
<name>A0ABS2MT10_9FIRM</name>
<dbReference type="PANTHER" id="PTHR42944:SF1">
    <property type="entry name" value="ADENINE DNA GLYCOSYLASE"/>
    <property type="match status" value="1"/>
</dbReference>
<dbReference type="CDD" id="cd00056">
    <property type="entry name" value="ENDO3c"/>
    <property type="match status" value="1"/>
</dbReference>
<comment type="function">
    <text evidence="13">Adenine glycosylase active on G-A mispairs.</text>
</comment>
<comment type="catalytic activity">
    <reaction evidence="1 13">
        <text>Hydrolyzes free adenine bases from 7,8-dihydro-8-oxoguanine:adenine mismatched double-stranded DNA, leaving an apurinic site.</text>
        <dbReference type="EC" id="3.2.2.31"/>
    </reaction>
</comment>
<dbReference type="Proteomes" id="UP000767854">
    <property type="component" value="Unassembled WGS sequence"/>
</dbReference>
<dbReference type="Pfam" id="PF00730">
    <property type="entry name" value="HhH-GPD"/>
    <property type="match status" value="1"/>
</dbReference>
<dbReference type="EMBL" id="JAFBDT010000021">
    <property type="protein sequence ID" value="MBM7562553.1"/>
    <property type="molecule type" value="Genomic_DNA"/>
</dbReference>
<dbReference type="InterPro" id="IPR004035">
    <property type="entry name" value="Endouclease-III_FeS-bd_BS"/>
</dbReference>
<keyword evidence="8 15" id="KW-0378">Hydrolase</keyword>
<evidence type="ECO:0000256" key="2">
    <source>
        <dbReference type="ARBA" id="ARBA00008343"/>
    </source>
</evidence>
<dbReference type="InterPro" id="IPR003265">
    <property type="entry name" value="HhH-GPD_domain"/>
</dbReference>
<accession>A0ABS2MT10</accession>